<keyword evidence="2" id="KW-1185">Reference proteome</keyword>
<dbReference type="PROSITE" id="PS50994">
    <property type="entry name" value="INTEGRASE"/>
    <property type="match status" value="1"/>
</dbReference>
<dbReference type="InterPro" id="IPR036397">
    <property type="entry name" value="RNaseH_sf"/>
</dbReference>
<evidence type="ECO:0000313" key="3">
    <source>
        <dbReference type="RefSeq" id="XP_052749761.1"/>
    </source>
</evidence>
<dbReference type="Gene3D" id="2.40.70.10">
    <property type="entry name" value="Acid Proteases"/>
    <property type="match status" value="1"/>
</dbReference>
<dbReference type="Gene3D" id="3.30.420.10">
    <property type="entry name" value="Ribonuclease H-like superfamily/Ribonuclease H"/>
    <property type="match status" value="1"/>
</dbReference>
<dbReference type="InterPro" id="IPR005312">
    <property type="entry name" value="DUF1759"/>
</dbReference>
<dbReference type="GeneID" id="128200413"/>
<dbReference type="InterPro" id="IPR012337">
    <property type="entry name" value="RNaseH-like_sf"/>
</dbReference>
<sequence length="892" mass="102089">MDRAKAERTLARRKFTLCAQKLEKLLNSCDEFIPAEFEKLNKLFADLTLVQNKVVSIWLDDDSRDEETFDKDIVEADVYESRYYMLKQKASKTFISSAKSTVKEMEAEQLSLRTNGNRHFKLPRLELPRYNGEIKMWLKFWTQFKKIHMDDQIDDDDKFHYLLQCMEVGSVAREFLESFPPSGENYSIAIEQLKYRFAKDEMIIEYYVRELLNLVLAQAKGVQKGSIRRLYDSLTTQILALESMGVTQEKYSAFLLPLVESALPDETLKAWNRSQANDRGNEKFSPLSRLLNFVKSEVESEERIRLSRFKGLDNYCRQDFNISSAACLNTTHNKDTKKRLGEGNQYDRKGKTCIWCDRLSHTSSECATAIGKNLEERKEFLKSKNACYICFNIGHSAKRCRKYPKCVICTKRHFPLMCSDIKKSIAGTTIASTSQESQSVLNQSDISNNKTVLLQTLRVKICNGDENITVRVLLDSGAQQTFVTKDVASRLKLKACGMKEMSQNLFGGATTQKKMYRIYNLNVRSLDDTYECYVRAYEQNIICGDIPHIKKGSNILSILNDKGVVVTDSIDDVSKIDLLIGSDFLGTLLTGRSIRVDDYLFATETKLGWTVQGPAVGVYCSSESVSVLTCSYSVEDFWNLETLDIKNNAQEKSLIKREEEIDNFFKNTIQIKEDFLLALRKFLARRGAVKLIYSDNGTNFRGATHIINEINWQEVSSQALTQKIEWRFMPPSAPWWGGFWERMVRTVKDILCRILGKASQSYCELNTILCEIENIINSKKLTYIAESSGSLITLTPAMFLKVDENENENNLRVILNIYPDIDGCPRVAKLKTPKGECIRPIQRLYALEVESGEFAEIKSNTHSVDTISKISEQLPRVTRTGRLVKIPNRLDL</sequence>
<dbReference type="PANTHER" id="PTHR47331:SF1">
    <property type="entry name" value="GAG-LIKE PROTEIN"/>
    <property type="match status" value="1"/>
</dbReference>
<dbReference type="InterPro" id="IPR001584">
    <property type="entry name" value="Integrase_cat-core"/>
</dbReference>
<dbReference type="SUPFAM" id="SSF53098">
    <property type="entry name" value="Ribonuclease H-like"/>
    <property type="match status" value="1"/>
</dbReference>
<proteinExistence type="predicted"/>
<gene>
    <name evidence="3" type="primary">LOC128200413</name>
</gene>
<dbReference type="Proteomes" id="UP001652740">
    <property type="component" value="Unplaced"/>
</dbReference>
<organism evidence="2 3">
    <name type="scientific">Galleria mellonella</name>
    <name type="common">Greater wax moth</name>
    <dbReference type="NCBI Taxonomy" id="7137"/>
    <lineage>
        <taxon>Eukaryota</taxon>
        <taxon>Metazoa</taxon>
        <taxon>Ecdysozoa</taxon>
        <taxon>Arthropoda</taxon>
        <taxon>Hexapoda</taxon>
        <taxon>Insecta</taxon>
        <taxon>Pterygota</taxon>
        <taxon>Neoptera</taxon>
        <taxon>Endopterygota</taxon>
        <taxon>Lepidoptera</taxon>
        <taxon>Glossata</taxon>
        <taxon>Ditrysia</taxon>
        <taxon>Pyraloidea</taxon>
        <taxon>Pyralidae</taxon>
        <taxon>Galleriinae</taxon>
        <taxon>Galleria</taxon>
    </lineage>
</organism>
<accession>A0ABM3MEB6</accession>
<feature type="domain" description="Integrase catalytic" evidence="1">
    <location>
        <begin position="666"/>
        <end position="804"/>
    </location>
</feature>
<dbReference type="RefSeq" id="XP_052749761.1">
    <property type="nucleotide sequence ID" value="XM_052893801.1"/>
</dbReference>
<dbReference type="InterPro" id="IPR021109">
    <property type="entry name" value="Peptidase_aspartic_dom_sf"/>
</dbReference>
<protein>
    <submittedName>
        <fullName evidence="3">Uncharacterized protein LOC128200413</fullName>
    </submittedName>
</protein>
<reference evidence="3" key="1">
    <citation type="submission" date="2025-08" db="UniProtKB">
        <authorList>
            <consortium name="RefSeq"/>
        </authorList>
    </citation>
    <scope>IDENTIFICATION</scope>
    <source>
        <tissue evidence="3">Whole larvae</tissue>
    </source>
</reference>
<evidence type="ECO:0000313" key="2">
    <source>
        <dbReference type="Proteomes" id="UP001652740"/>
    </source>
</evidence>
<name>A0ABM3MEB6_GALME</name>
<evidence type="ECO:0000259" key="1">
    <source>
        <dbReference type="PROSITE" id="PS50994"/>
    </source>
</evidence>
<dbReference type="Pfam" id="PF03564">
    <property type="entry name" value="DUF1759"/>
    <property type="match status" value="1"/>
</dbReference>
<dbReference type="PANTHER" id="PTHR47331">
    <property type="entry name" value="PHD-TYPE DOMAIN-CONTAINING PROTEIN"/>
    <property type="match status" value="1"/>
</dbReference>